<reference evidence="7 8" key="1">
    <citation type="submission" date="2023-10" db="EMBL/GenBank/DDBJ databases">
        <authorList>
            <person name="Dale J."/>
        </authorList>
    </citation>
    <scope>NUCLEOTIDE SEQUENCE [LARGE SCALE GENOMIC DNA]</scope>
    <source>
        <strain evidence="7 8">2023EL-00970</strain>
    </source>
</reference>
<proteinExistence type="inferred from homology"/>
<organism evidence="7 8">
    <name type="scientific">Atlantibacter subterraneus</name>
    <dbReference type="NCBI Taxonomy" id="255519"/>
    <lineage>
        <taxon>Bacteria</taxon>
        <taxon>Pseudomonadati</taxon>
        <taxon>Pseudomonadota</taxon>
        <taxon>Gammaproteobacteria</taxon>
        <taxon>Enterobacterales</taxon>
        <taxon>Enterobacteriaceae</taxon>
        <taxon>Atlantibacter</taxon>
    </lineage>
</organism>
<accession>A0ABU4E2J3</accession>
<protein>
    <submittedName>
        <fullName evidence="7">Fimbrial protein</fullName>
    </submittedName>
</protein>
<dbReference type="InterPro" id="IPR000259">
    <property type="entry name" value="Adhesion_dom_fimbrial"/>
</dbReference>
<dbReference type="Gene3D" id="2.60.40.1090">
    <property type="entry name" value="Fimbrial-type adhesion domain"/>
    <property type="match status" value="1"/>
</dbReference>
<evidence type="ECO:0000256" key="4">
    <source>
        <dbReference type="ARBA" id="ARBA00023263"/>
    </source>
</evidence>
<dbReference type="EMBL" id="JAWLOF010000005">
    <property type="protein sequence ID" value="MDV7022864.1"/>
    <property type="molecule type" value="Genomic_DNA"/>
</dbReference>
<comment type="similarity">
    <text evidence="2">Belongs to the fimbrial protein family.</text>
</comment>
<name>A0ABU4E2J3_9ENTR</name>
<dbReference type="InterPro" id="IPR008966">
    <property type="entry name" value="Adhesion_dom_sf"/>
</dbReference>
<evidence type="ECO:0000313" key="7">
    <source>
        <dbReference type="EMBL" id="MDV7022864.1"/>
    </source>
</evidence>
<feature type="signal peptide" evidence="5">
    <location>
        <begin position="1"/>
        <end position="22"/>
    </location>
</feature>
<dbReference type="PANTHER" id="PTHR33420:SF3">
    <property type="entry name" value="FIMBRIAL SUBUNIT ELFA"/>
    <property type="match status" value="1"/>
</dbReference>
<dbReference type="PROSITE" id="PS51257">
    <property type="entry name" value="PROKAR_LIPOPROTEIN"/>
    <property type="match status" value="1"/>
</dbReference>
<evidence type="ECO:0000259" key="6">
    <source>
        <dbReference type="Pfam" id="PF00419"/>
    </source>
</evidence>
<feature type="domain" description="Fimbrial-type adhesion" evidence="6">
    <location>
        <begin position="38"/>
        <end position="180"/>
    </location>
</feature>
<dbReference type="Pfam" id="PF00419">
    <property type="entry name" value="Fimbrial"/>
    <property type="match status" value="1"/>
</dbReference>
<sequence length="181" mass="19547">MMQFIYRLVVFFLAATACTAHSATSSEIPDYGLKGRVNLNGVIFSSACDIATGDHWQAVGLGTETRSHMKRFGEGEPQPFTIQLTGCTLDGGGTGTPWQYLTVTFDGADNKGMFRVSGAGGVALQLTDENGQIVTPGKAIPYREVAVGDIKLNYQVRLKASAGNLVMGSYQTTLRYKVEYF</sequence>
<gene>
    <name evidence="7" type="ORF">R4P48_09270</name>
</gene>
<dbReference type="InterPro" id="IPR036937">
    <property type="entry name" value="Adhesion_dom_fimbrial_sf"/>
</dbReference>
<dbReference type="InterPro" id="IPR050263">
    <property type="entry name" value="Bact_Fimbrial_Adh_Pro"/>
</dbReference>
<keyword evidence="8" id="KW-1185">Reference proteome</keyword>
<feature type="chain" id="PRO_5047455306" evidence="5">
    <location>
        <begin position="23"/>
        <end position="181"/>
    </location>
</feature>
<evidence type="ECO:0000256" key="3">
    <source>
        <dbReference type="ARBA" id="ARBA00022729"/>
    </source>
</evidence>
<evidence type="ECO:0000256" key="1">
    <source>
        <dbReference type="ARBA" id="ARBA00004561"/>
    </source>
</evidence>
<comment type="subcellular location">
    <subcellularLocation>
        <location evidence="1">Fimbrium</location>
    </subcellularLocation>
</comment>
<dbReference type="Proteomes" id="UP001187066">
    <property type="component" value="Unassembled WGS sequence"/>
</dbReference>
<evidence type="ECO:0000256" key="2">
    <source>
        <dbReference type="ARBA" id="ARBA00006671"/>
    </source>
</evidence>
<dbReference type="SUPFAM" id="SSF49401">
    <property type="entry name" value="Bacterial adhesins"/>
    <property type="match status" value="1"/>
</dbReference>
<evidence type="ECO:0000256" key="5">
    <source>
        <dbReference type="SAM" id="SignalP"/>
    </source>
</evidence>
<dbReference type="PANTHER" id="PTHR33420">
    <property type="entry name" value="FIMBRIAL SUBUNIT ELFA-RELATED"/>
    <property type="match status" value="1"/>
</dbReference>
<keyword evidence="4" id="KW-0281">Fimbrium</keyword>
<comment type="caution">
    <text evidence="7">The sequence shown here is derived from an EMBL/GenBank/DDBJ whole genome shotgun (WGS) entry which is preliminary data.</text>
</comment>
<keyword evidence="3 5" id="KW-0732">Signal</keyword>
<evidence type="ECO:0000313" key="8">
    <source>
        <dbReference type="Proteomes" id="UP001187066"/>
    </source>
</evidence>